<dbReference type="OrthoDB" id="6066220at2759"/>
<dbReference type="KEGG" id="vra:106780378"/>
<gene>
    <name evidence="3" type="primary">LOC106780378</name>
</gene>
<protein>
    <submittedName>
        <fullName evidence="3">Uncharacterized protein LOC106780378</fullName>
    </submittedName>
</protein>
<keyword evidence="2" id="KW-1185">Reference proteome</keyword>
<dbReference type="SUPFAM" id="SSF52047">
    <property type="entry name" value="RNI-like"/>
    <property type="match status" value="1"/>
</dbReference>
<name>A0A1S3W0Z5_VIGRR</name>
<evidence type="ECO:0000313" key="3">
    <source>
        <dbReference type="RefSeq" id="XP_014524152.1"/>
    </source>
</evidence>
<organism evidence="2 3">
    <name type="scientific">Vigna radiata var. radiata</name>
    <name type="common">Mung bean</name>
    <name type="synonym">Phaseolus aureus</name>
    <dbReference type="NCBI Taxonomy" id="3916"/>
    <lineage>
        <taxon>Eukaryota</taxon>
        <taxon>Viridiplantae</taxon>
        <taxon>Streptophyta</taxon>
        <taxon>Embryophyta</taxon>
        <taxon>Tracheophyta</taxon>
        <taxon>Spermatophyta</taxon>
        <taxon>Magnoliopsida</taxon>
        <taxon>eudicotyledons</taxon>
        <taxon>Gunneridae</taxon>
        <taxon>Pentapetalae</taxon>
        <taxon>rosids</taxon>
        <taxon>fabids</taxon>
        <taxon>Fabales</taxon>
        <taxon>Fabaceae</taxon>
        <taxon>Papilionoideae</taxon>
        <taxon>50 kb inversion clade</taxon>
        <taxon>NPAAA clade</taxon>
        <taxon>indigoferoid/millettioid clade</taxon>
        <taxon>Phaseoleae</taxon>
        <taxon>Vigna</taxon>
    </lineage>
</organism>
<dbReference type="InterPro" id="IPR032675">
    <property type="entry name" value="LRR_dom_sf"/>
</dbReference>
<reference evidence="2" key="1">
    <citation type="journal article" date="2014" name="Nat. Commun.">
        <title>Genome sequence of mungbean and insights into evolution within Vigna species.</title>
        <authorList>
            <person name="Kang Y.J."/>
            <person name="Kim S.K."/>
            <person name="Kim M.Y."/>
            <person name="Lestari P."/>
            <person name="Kim K.H."/>
            <person name="Ha B.K."/>
            <person name="Jun T.H."/>
            <person name="Hwang W.J."/>
            <person name="Lee T."/>
            <person name="Lee J."/>
            <person name="Shim S."/>
            <person name="Yoon M.Y."/>
            <person name="Jang Y.E."/>
            <person name="Han K.S."/>
            <person name="Taeprayoon P."/>
            <person name="Yoon N."/>
            <person name="Somta P."/>
            <person name="Tanya P."/>
            <person name="Kim K.S."/>
            <person name="Gwag J.G."/>
            <person name="Moon J.K."/>
            <person name="Lee Y.H."/>
            <person name="Park B.S."/>
            <person name="Bombarely A."/>
            <person name="Doyle J.J."/>
            <person name="Jackson S.A."/>
            <person name="Schafleitner R."/>
            <person name="Srinives P."/>
            <person name="Varshney R.K."/>
            <person name="Lee S.H."/>
        </authorList>
    </citation>
    <scope>NUCLEOTIDE SEQUENCE [LARGE SCALE GENOMIC DNA]</scope>
    <source>
        <strain evidence="2">cv. VC1973A</strain>
    </source>
</reference>
<feature type="signal peptide" evidence="1">
    <location>
        <begin position="1"/>
        <end position="19"/>
    </location>
</feature>
<sequence length="247" mass="27604">MRLHHSHLYTLLLQISCAALPLQSHNLSDHPSLPSNGLHAFARKIPTLKSLTCSHMVCLRNADLLLIVDCFPFLEHLDLSFLENNDNSTDPVSDFRIKAFSLVHPKLCSINLFGNYFISDTSILSLCKNYELLEEIVIFDVASAIRERPCLHSFCVSNFGYGTKKGDILRPFVTFDFISLLVGLKGSTCLDFSYSSISNELLCCVAEEGIPLKKLVLQCNYTYVGVLCLLSSCQSITHQKHVTLCVL</sequence>
<accession>A0A1S3W0Z5</accession>
<dbReference type="Gene3D" id="3.80.10.10">
    <property type="entry name" value="Ribonuclease Inhibitor"/>
    <property type="match status" value="1"/>
</dbReference>
<dbReference type="GeneID" id="106780378"/>
<dbReference type="RefSeq" id="XP_014524152.1">
    <property type="nucleotide sequence ID" value="XM_014668666.1"/>
</dbReference>
<evidence type="ECO:0000313" key="2">
    <source>
        <dbReference type="Proteomes" id="UP000087766"/>
    </source>
</evidence>
<evidence type="ECO:0000256" key="1">
    <source>
        <dbReference type="SAM" id="SignalP"/>
    </source>
</evidence>
<keyword evidence="1" id="KW-0732">Signal</keyword>
<dbReference type="AlphaFoldDB" id="A0A1S3W0Z5"/>
<reference evidence="3" key="2">
    <citation type="submission" date="2025-08" db="UniProtKB">
        <authorList>
            <consortium name="RefSeq"/>
        </authorList>
    </citation>
    <scope>IDENTIFICATION</scope>
    <source>
        <tissue evidence="3">Leaf</tissue>
    </source>
</reference>
<proteinExistence type="predicted"/>
<dbReference type="Proteomes" id="UP000087766">
    <property type="component" value="Chromosome 2"/>
</dbReference>
<feature type="chain" id="PRO_5010248350" evidence="1">
    <location>
        <begin position="20"/>
        <end position="247"/>
    </location>
</feature>